<evidence type="ECO:0000313" key="6">
    <source>
        <dbReference type="EMBL" id="AXX98984.1"/>
    </source>
</evidence>
<evidence type="ECO:0000256" key="4">
    <source>
        <dbReference type="PROSITE-ProRule" id="PRU00335"/>
    </source>
</evidence>
<protein>
    <submittedName>
        <fullName evidence="6">TetR/AcrR family transcriptional regulator</fullName>
    </submittedName>
</protein>
<keyword evidence="2 4" id="KW-0238">DNA-binding</keyword>
<organism evidence="6 7">
    <name type="scientific">Profundibacter amoris</name>
    <dbReference type="NCBI Taxonomy" id="2171755"/>
    <lineage>
        <taxon>Bacteria</taxon>
        <taxon>Pseudomonadati</taxon>
        <taxon>Pseudomonadota</taxon>
        <taxon>Alphaproteobacteria</taxon>
        <taxon>Rhodobacterales</taxon>
        <taxon>Paracoccaceae</taxon>
        <taxon>Profundibacter</taxon>
    </lineage>
</organism>
<dbReference type="SUPFAM" id="SSF46689">
    <property type="entry name" value="Homeodomain-like"/>
    <property type="match status" value="1"/>
</dbReference>
<dbReference type="Pfam" id="PF00440">
    <property type="entry name" value="TetR_N"/>
    <property type="match status" value="1"/>
</dbReference>
<reference evidence="6 7" key="1">
    <citation type="submission" date="2018-09" db="EMBL/GenBank/DDBJ databases">
        <title>Profundibacter amoris BAR1 gen. nov., sp. nov., a new member of the Roseobacter clade isolated at Lokis Castle Vent Field on the Arctic Mid-Oceanic Ridge.</title>
        <authorList>
            <person name="Le Moine Bauer S."/>
            <person name="Sjoeberg A.G."/>
            <person name="L'Haridon S."/>
            <person name="Stokke R."/>
            <person name="Roalkvam I."/>
            <person name="Steen I.H."/>
            <person name="Dahle H."/>
        </authorList>
    </citation>
    <scope>NUCLEOTIDE SEQUENCE [LARGE SCALE GENOMIC DNA]</scope>
    <source>
        <strain evidence="6 7">BAR1</strain>
    </source>
</reference>
<dbReference type="KEGG" id="pamo:BAR1_14235"/>
<sequence length="185" mass="20324">MQKSATKTRDRLIETAATLFRQKGYHGTGLTEVLTASHAPKGSLYHHFPDGKSDLAMAAASWVSQGMLQIIDDSFAQADSFADGATTFCFKLAKLFDTADHWRSCPISTMLFDGQDNDAFRRHADRILTSWSECAAEHGQRLGLPSPQAEAAAELLLMTIQGAWTIARAKNSADVIRRIPIHLYG</sequence>
<evidence type="ECO:0000313" key="7">
    <source>
        <dbReference type="Proteomes" id="UP000261704"/>
    </source>
</evidence>
<dbReference type="EMBL" id="CP032125">
    <property type="protein sequence ID" value="AXX98984.1"/>
    <property type="molecule type" value="Genomic_DNA"/>
</dbReference>
<dbReference type="Pfam" id="PF21993">
    <property type="entry name" value="TetR_C_13_2"/>
    <property type="match status" value="1"/>
</dbReference>
<dbReference type="InterPro" id="IPR054156">
    <property type="entry name" value="YxaF_TetR_C"/>
</dbReference>
<evidence type="ECO:0000256" key="1">
    <source>
        <dbReference type="ARBA" id="ARBA00023015"/>
    </source>
</evidence>
<keyword evidence="7" id="KW-1185">Reference proteome</keyword>
<dbReference type="InterPro" id="IPR009057">
    <property type="entry name" value="Homeodomain-like_sf"/>
</dbReference>
<dbReference type="PANTHER" id="PTHR47506:SF3">
    <property type="entry name" value="HTH-TYPE TRANSCRIPTIONAL REGULATOR LMRA"/>
    <property type="match status" value="1"/>
</dbReference>
<evidence type="ECO:0000259" key="5">
    <source>
        <dbReference type="PROSITE" id="PS50977"/>
    </source>
</evidence>
<gene>
    <name evidence="6" type="ORF">BAR1_14235</name>
</gene>
<dbReference type="InterPro" id="IPR001647">
    <property type="entry name" value="HTH_TetR"/>
</dbReference>
<evidence type="ECO:0000256" key="3">
    <source>
        <dbReference type="ARBA" id="ARBA00023163"/>
    </source>
</evidence>
<feature type="DNA-binding region" description="H-T-H motif" evidence="4">
    <location>
        <begin position="29"/>
        <end position="48"/>
    </location>
</feature>
<dbReference type="InterPro" id="IPR036271">
    <property type="entry name" value="Tet_transcr_reg_TetR-rel_C_sf"/>
</dbReference>
<dbReference type="Proteomes" id="UP000261704">
    <property type="component" value="Chromosome"/>
</dbReference>
<evidence type="ECO:0000256" key="2">
    <source>
        <dbReference type="ARBA" id="ARBA00023125"/>
    </source>
</evidence>
<dbReference type="OrthoDB" id="9811084at2"/>
<keyword evidence="3" id="KW-0804">Transcription</keyword>
<feature type="domain" description="HTH tetR-type" evidence="5">
    <location>
        <begin position="6"/>
        <end position="66"/>
    </location>
</feature>
<dbReference type="PROSITE" id="PS50977">
    <property type="entry name" value="HTH_TETR_2"/>
    <property type="match status" value="1"/>
</dbReference>
<dbReference type="PANTHER" id="PTHR47506">
    <property type="entry name" value="TRANSCRIPTIONAL REGULATORY PROTEIN"/>
    <property type="match status" value="1"/>
</dbReference>
<dbReference type="Gene3D" id="1.10.357.10">
    <property type="entry name" value="Tetracycline Repressor, domain 2"/>
    <property type="match status" value="1"/>
</dbReference>
<keyword evidence="1" id="KW-0805">Transcription regulation</keyword>
<proteinExistence type="predicted"/>
<name>A0A347UJF6_9RHOB</name>
<accession>A0A347UJF6</accession>
<dbReference type="RefSeq" id="WP_118943637.1">
    <property type="nucleotide sequence ID" value="NZ_CP032125.1"/>
</dbReference>
<dbReference type="GO" id="GO:0003677">
    <property type="term" value="F:DNA binding"/>
    <property type="evidence" value="ECO:0007669"/>
    <property type="project" value="UniProtKB-UniRule"/>
</dbReference>
<dbReference type="AlphaFoldDB" id="A0A347UJF6"/>
<dbReference type="SUPFAM" id="SSF48498">
    <property type="entry name" value="Tetracyclin repressor-like, C-terminal domain"/>
    <property type="match status" value="1"/>
</dbReference>